<evidence type="ECO:0000256" key="1">
    <source>
        <dbReference type="ARBA" id="ARBA00006484"/>
    </source>
</evidence>
<keyword evidence="2" id="KW-0560">Oxidoreductase</keyword>
<evidence type="ECO:0000313" key="4">
    <source>
        <dbReference type="Proteomes" id="UP000295258"/>
    </source>
</evidence>
<dbReference type="AlphaFoldDB" id="A0A4R4UQN4"/>
<sequence>MTTTLEHQQPLGSGFTAFTTTDEVLAGIDLTGKNVIITGGHSGLGLASTEALSKAGASVTVAARDTNAAAAAVAGIDGVQVEQLDLLTPESIDAFAAAYVSSGRPLHILINNATAVSRELVVDARGHEATFAVAYLGHFQLTLGLLPALRAARGARVVNVASGSHRLTDIRWDDLNFTGGYDSNLAYGQSKTALILFATELDRRWATDGIRGYSLHPGISIATSLHKESGSLYDLAQLRALGLIGDDDQPIIDPEREKKTPRQAAATIVFAAASPLLDGIGGVYLKNCDIAPVDSRPLTPEMLAIGDISTDLAPYAVDPASARRLWALAERLLAGSVQ</sequence>
<accession>A0A4R4UQN4</accession>
<name>A0A4R4UQN4_9ACTN</name>
<dbReference type="GO" id="GO:0016491">
    <property type="term" value="F:oxidoreductase activity"/>
    <property type="evidence" value="ECO:0007669"/>
    <property type="project" value="UniProtKB-KW"/>
</dbReference>
<dbReference type="Gene3D" id="3.40.50.720">
    <property type="entry name" value="NAD(P)-binding Rossmann-like Domain"/>
    <property type="match status" value="1"/>
</dbReference>
<dbReference type="PANTHER" id="PTHR24320">
    <property type="entry name" value="RETINOL DEHYDROGENASE"/>
    <property type="match status" value="1"/>
</dbReference>
<dbReference type="PANTHER" id="PTHR24320:SF148">
    <property type="entry name" value="NAD(P)-BINDING ROSSMANN-FOLD SUPERFAMILY PROTEIN"/>
    <property type="match status" value="1"/>
</dbReference>
<dbReference type="SUPFAM" id="SSF51735">
    <property type="entry name" value="NAD(P)-binding Rossmann-fold domains"/>
    <property type="match status" value="1"/>
</dbReference>
<dbReference type="Proteomes" id="UP000295258">
    <property type="component" value="Unassembled WGS sequence"/>
</dbReference>
<evidence type="ECO:0000256" key="2">
    <source>
        <dbReference type="ARBA" id="ARBA00023002"/>
    </source>
</evidence>
<comment type="similarity">
    <text evidence="1">Belongs to the short-chain dehydrogenases/reductases (SDR) family.</text>
</comment>
<organism evidence="3 4">
    <name type="scientific">Nonomuraea deserti</name>
    <dbReference type="NCBI Taxonomy" id="1848322"/>
    <lineage>
        <taxon>Bacteria</taxon>
        <taxon>Bacillati</taxon>
        <taxon>Actinomycetota</taxon>
        <taxon>Actinomycetes</taxon>
        <taxon>Streptosporangiales</taxon>
        <taxon>Streptosporangiaceae</taxon>
        <taxon>Nonomuraea</taxon>
    </lineage>
</organism>
<keyword evidence="4" id="KW-1185">Reference proteome</keyword>
<proteinExistence type="inferred from homology"/>
<comment type="caution">
    <text evidence="3">The sequence shown here is derived from an EMBL/GenBank/DDBJ whole genome shotgun (WGS) entry which is preliminary data.</text>
</comment>
<evidence type="ECO:0000313" key="3">
    <source>
        <dbReference type="EMBL" id="TDC90813.1"/>
    </source>
</evidence>
<dbReference type="Pfam" id="PF00106">
    <property type="entry name" value="adh_short"/>
    <property type="match status" value="1"/>
</dbReference>
<dbReference type="PRINTS" id="PR00081">
    <property type="entry name" value="GDHRDH"/>
</dbReference>
<dbReference type="EMBL" id="SMKO01000214">
    <property type="protein sequence ID" value="TDC90813.1"/>
    <property type="molecule type" value="Genomic_DNA"/>
</dbReference>
<protein>
    <submittedName>
        <fullName evidence="3">SDR family NAD(P)-dependent oxidoreductase</fullName>
    </submittedName>
</protein>
<dbReference type="InterPro" id="IPR002347">
    <property type="entry name" value="SDR_fam"/>
</dbReference>
<reference evidence="3 4" key="1">
    <citation type="submission" date="2019-03" db="EMBL/GenBank/DDBJ databases">
        <title>Draft genome sequences of novel Actinobacteria.</title>
        <authorList>
            <person name="Sahin N."/>
            <person name="Ay H."/>
            <person name="Saygin H."/>
        </authorList>
    </citation>
    <scope>NUCLEOTIDE SEQUENCE [LARGE SCALE GENOMIC DNA]</scope>
    <source>
        <strain evidence="3 4">KC310</strain>
    </source>
</reference>
<gene>
    <name evidence="3" type="ORF">E1292_43265</name>
</gene>
<dbReference type="InterPro" id="IPR036291">
    <property type="entry name" value="NAD(P)-bd_dom_sf"/>
</dbReference>